<proteinExistence type="predicted"/>
<evidence type="ECO:0000256" key="1">
    <source>
        <dbReference type="SAM" id="MobiDB-lite"/>
    </source>
</evidence>
<evidence type="ECO:0000313" key="2">
    <source>
        <dbReference type="EMBL" id="KAK8239948.1"/>
    </source>
</evidence>
<name>A0ABR1YV55_9PEZI</name>
<accession>A0ABR1YV55</accession>
<feature type="compositionally biased region" description="Polar residues" evidence="1">
    <location>
        <begin position="161"/>
        <end position="172"/>
    </location>
</feature>
<gene>
    <name evidence="2" type="ORF">HDK90DRAFT_168760</name>
</gene>
<dbReference type="EMBL" id="JBBWRZ010000003">
    <property type="protein sequence ID" value="KAK8239948.1"/>
    <property type="molecule type" value="Genomic_DNA"/>
</dbReference>
<feature type="region of interest" description="Disordered" evidence="1">
    <location>
        <begin position="92"/>
        <end position="124"/>
    </location>
</feature>
<dbReference type="Proteomes" id="UP001492380">
    <property type="component" value="Unassembled WGS sequence"/>
</dbReference>
<feature type="region of interest" description="Disordered" evidence="1">
    <location>
        <begin position="237"/>
        <end position="259"/>
    </location>
</feature>
<comment type="caution">
    <text evidence="2">The sequence shown here is derived from an EMBL/GenBank/DDBJ whole genome shotgun (WGS) entry which is preliminary data.</text>
</comment>
<sequence>MCDRLGGRRAPLPPALTRTLECSLPAAALSCIPCPFCPALPASFACPARLTAAGLARASTSPVCLRCRLQFSMRDLQCWSLVKDEFSEKMTQRSARIPDQTTPCAARPSLSSNPSTLSTPLPRVVTPPPCPSACLPGARPTPLPFLTRPVQSAARRAPLHSYTSLQHTQHSPVQRRRARQSIQAQRPPMDTLSPPCLNEQQPSNPFLLLRLLRSLPVLMDSSDVQTLCVLPGSCARTSRHTTHSTANRHVEHIQPPAAN</sequence>
<keyword evidence="3" id="KW-1185">Reference proteome</keyword>
<feature type="compositionally biased region" description="Low complexity" evidence="1">
    <location>
        <begin position="108"/>
        <end position="124"/>
    </location>
</feature>
<evidence type="ECO:0000313" key="3">
    <source>
        <dbReference type="Proteomes" id="UP001492380"/>
    </source>
</evidence>
<reference evidence="2 3" key="1">
    <citation type="submission" date="2024-04" db="EMBL/GenBank/DDBJ databases">
        <title>Phyllosticta paracitricarpa is synonymous to the EU quarantine fungus P. citricarpa based on phylogenomic analyses.</title>
        <authorList>
            <consortium name="Lawrence Berkeley National Laboratory"/>
            <person name="Van Ingen-Buijs V.A."/>
            <person name="Van Westerhoven A.C."/>
            <person name="Haridas S."/>
            <person name="Skiadas P."/>
            <person name="Martin F."/>
            <person name="Groenewald J.Z."/>
            <person name="Crous P.W."/>
            <person name="Seidl M.F."/>
        </authorList>
    </citation>
    <scope>NUCLEOTIDE SEQUENCE [LARGE SCALE GENOMIC DNA]</scope>
    <source>
        <strain evidence="2 3">CBS 123374</strain>
    </source>
</reference>
<protein>
    <submittedName>
        <fullName evidence="2">Uncharacterized protein</fullName>
    </submittedName>
</protein>
<organism evidence="2 3">
    <name type="scientific">Phyllosticta capitalensis</name>
    <dbReference type="NCBI Taxonomy" id="121624"/>
    <lineage>
        <taxon>Eukaryota</taxon>
        <taxon>Fungi</taxon>
        <taxon>Dikarya</taxon>
        <taxon>Ascomycota</taxon>
        <taxon>Pezizomycotina</taxon>
        <taxon>Dothideomycetes</taxon>
        <taxon>Dothideomycetes incertae sedis</taxon>
        <taxon>Botryosphaeriales</taxon>
        <taxon>Phyllostictaceae</taxon>
        <taxon>Phyllosticta</taxon>
    </lineage>
</organism>
<feature type="region of interest" description="Disordered" evidence="1">
    <location>
        <begin position="156"/>
        <end position="198"/>
    </location>
</feature>